<proteinExistence type="predicted"/>
<accession>A0AAD4PH26</accession>
<evidence type="ECO:0000313" key="1">
    <source>
        <dbReference type="EMBL" id="KAH8359289.1"/>
    </source>
</evidence>
<organism evidence="1 2">
    <name type="scientific">Drosophila rubida</name>
    <dbReference type="NCBI Taxonomy" id="30044"/>
    <lineage>
        <taxon>Eukaryota</taxon>
        <taxon>Metazoa</taxon>
        <taxon>Ecdysozoa</taxon>
        <taxon>Arthropoda</taxon>
        <taxon>Hexapoda</taxon>
        <taxon>Insecta</taxon>
        <taxon>Pterygota</taxon>
        <taxon>Neoptera</taxon>
        <taxon>Endopterygota</taxon>
        <taxon>Diptera</taxon>
        <taxon>Brachycera</taxon>
        <taxon>Muscomorpha</taxon>
        <taxon>Ephydroidea</taxon>
        <taxon>Drosophilidae</taxon>
        <taxon>Drosophila</taxon>
    </lineage>
</organism>
<reference evidence="1" key="1">
    <citation type="journal article" date="2021" name="Mol. Ecol. Resour.">
        <title>Phylogenomic analyses of the genus Drosophila reveals genomic signals of climate adaptation.</title>
        <authorList>
            <person name="Li F."/>
            <person name="Rane R.V."/>
            <person name="Luria V."/>
            <person name="Xiong Z."/>
            <person name="Chen J."/>
            <person name="Li Z."/>
            <person name="Catullo R.A."/>
            <person name="Griffin P.C."/>
            <person name="Schiffer M."/>
            <person name="Pearce S."/>
            <person name="Lee S.F."/>
            <person name="McElroy K."/>
            <person name="Stocker A."/>
            <person name="Shirriffs J."/>
            <person name="Cockerell F."/>
            <person name="Coppin C."/>
            <person name="Sgro C.M."/>
            <person name="Karger A."/>
            <person name="Cain J.W."/>
            <person name="Weber J.A."/>
            <person name="Santpere G."/>
            <person name="Kirschner M.W."/>
            <person name="Hoffmann A.A."/>
            <person name="Oakeshott J.G."/>
            <person name="Zhang G."/>
        </authorList>
    </citation>
    <scope>NUCLEOTIDE SEQUENCE</scope>
    <source>
        <strain evidence="1">BGI-SZ-2011g</strain>
    </source>
</reference>
<dbReference type="AlphaFoldDB" id="A0AAD4PH26"/>
<sequence length="109" mass="13150">MDDRRKRDIKDLINTLFFLLNRQNFHFHQIRIEEKRFRKAVECYATTRTKLSHVKQIRDFQLLLAENSRQIKMHHEKLQKYIDLNSDLMGFPLYQKAVAVLQSTLCATK</sequence>
<comment type="caution">
    <text evidence="1">The sequence shown here is derived from an EMBL/GenBank/DDBJ whole genome shotgun (WGS) entry which is preliminary data.</text>
</comment>
<evidence type="ECO:0000313" key="2">
    <source>
        <dbReference type="Proteomes" id="UP001200034"/>
    </source>
</evidence>
<gene>
    <name evidence="1" type="ORF">KR093_005670</name>
</gene>
<name>A0AAD4PH26_9MUSC</name>
<dbReference type="Proteomes" id="UP001200034">
    <property type="component" value="Unassembled WGS sequence"/>
</dbReference>
<keyword evidence="2" id="KW-1185">Reference proteome</keyword>
<protein>
    <submittedName>
        <fullName evidence="1">Uncharacterized protein</fullName>
    </submittedName>
</protein>
<dbReference type="EMBL" id="JAJJHW010003409">
    <property type="protein sequence ID" value="KAH8359289.1"/>
    <property type="molecule type" value="Genomic_DNA"/>
</dbReference>